<gene>
    <name evidence="2" type="ORF">GCM10009559_24930</name>
</gene>
<keyword evidence="3" id="KW-1185">Reference proteome</keyword>
<evidence type="ECO:0000313" key="3">
    <source>
        <dbReference type="Proteomes" id="UP001499967"/>
    </source>
</evidence>
<feature type="transmembrane region" description="Helical" evidence="1">
    <location>
        <begin position="158"/>
        <end position="178"/>
    </location>
</feature>
<dbReference type="RefSeq" id="WP_343941487.1">
    <property type="nucleotide sequence ID" value="NZ_BAAAHP010000071.1"/>
</dbReference>
<organism evidence="2 3">
    <name type="scientific">Pseudonocardia zijingensis</name>
    <dbReference type="NCBI Taxonomy" id="153376"/>
    <lineage>
        <taxon>Bacteria</taxon>
        <taxon>Bacillati</taxon>
        <taxon>Actinomycetota</taxon>
        <taxon>Actinomycetes</taxon>
        <taxon>Pseudonocardiales</taxon>
        <taxon>Pseudonocardiaceae</taxon>
        <taxon>Pseudonocardia</taxon>
    </lineage>
</organism>
<keyword evidence="1" id="KW-1133">Transmembrane helix</keyword>
<protein>
    <recommendedName>
        <fullName evidence="4">MAPEG family protein</fullName>
    </recommendedName>
</protein>
<name>A0ABN1PWN5_9PSEU</name>
<feature type="transmembrane region" description="Helical" evidence="1">
    <location>
        <begin position="128"/>
        <end position="146"/>
    </location>
</feature>
<keyword evidence="1" id="KW-0472">Membrane</keyword>
<keyword evidence="1" id="KW-0812">Transmembrane</keyword>
<dbReference type="Proteomes" id="UP001499967">
    <property type="component" value="Unassembled WGS sequence"/>
</dbReference>
<accession>A0ABN1PWN5</accession>
<comment type="caution">
    <text evidence="2">The sequence shown here is derived from an EMBL/GenBank/DDBJ whole genome shotgun (WGS) entry which is preliminary data.</text>
</comment>
<evidence type="ECO:0008006" key="4">
    <source>
        <dbReference type="Google" id="ProtNLM"/>
    </source>
</evidence>
<proteinExistence type="predicted"/>
<sequence>MASDGPAAAPARRHLLGRFLGWQRRRWSSSRELAHAIHGTVVGAAAMAAASLHGTMQDVVVTVLVTVVVYWAAERYAQVLGAAVSGPQRRARVRAALRQGRPMIESAYTPLAVLLVVGTLTGNLRTGVLSALITATLLLGALGHVAARRAGTSTTGAIGWGAVSASLGMVIILLKLALH</sequence>
<dbReference type="EMBL" id="BAAAHP010000071">
    <property type="protein sequence ID" value="GAA0934410.1"/>
    <property type="molecule type" value="Genomic_DNA"/>
</dbReference>
<evidence type="ECO:0000256" key="1">
    <source>
        <dbReference type="SAM" id="Phobius"/>
    </source>
</evidence>
<reference evidence="2 3" key="1">
    <citation type="journal article" date="2019" name="Int. J. Syst. Evol. Microbiol.">
        <title>The Global Catalogue of Microorganisms (GCM) 10K type strain sequencing project: providing services to taxonomists for standard genome sequencing and annotation.</title>
        <authorList>
            <consortium name="The Broad Institute Genomics Platform"/>
            <consortium name="The Broad Institute Genome Sequencing Center for Infectious Disease"/>
            <person name="Wu L."/>
            <person name="Ma J."/>
        </authorList>
    </citation>
    <scope>NUCLEOTIDE SEQUENCE [LARGE SCALE GENOMIC DNA]</scope>
    <source>
        <strain evidence="2 3">JCM 11117</strain>
    </source>
</reference>
<feature type="transmembrane region" description="Helical" evidence="1">
    <location>
        <begin position="59"/>
        <end position="84"/>
    </location>
</feature>
<evidence type="ECO:0000313" key="2">
    <source>
        <dbReference type="EMBL" id="GAA0934410.1"/>
    </source>
</evidence>